<keyword evidence="3" id="KW-0238">DNA-binding</keyword>
<dbReference type="Pfam" id="PF01047">
    <property type="entry name" value="MarR"/>
    <property type="match status" value="1"/>
</dbReference>
<protein>
    <submittedName>
        <fullName evidence="3">DNA-binding MarR family transcriptional regulator</fullName>
    </submittedName>
</protein>
<dbReference type="EMBL" id="QGGR01000028">
    <property type="protein sequence ID" value="PWK33258.1"/>
    <property type="molecule type" value="Genomic_DNA"/>
</dbReference>
<dbReference type="InterPro" id="IPR036388">
    <property type="entry name" value="WH-like_DNA-bd_sf"/>
</dbReference>
<dbReference type="SUPFAM" id="SSF46785">
    <property type="entry name" value="Winged helix' DNA-binding domain"/>
    <property type="match status" value="1"/>
</dbReference>
<keyword evidence="4" id="KW-1185">Reference proteome</keyword>
<comment type="caution">
    <text evidence="3">The sequence shown here is derived from an EMBL/GenBank/DDBJ whole genome shotgun (WGS) entry which is preliminary data.</text>
</comment>
<feature type="compositionally biased region" description="Basic and acidic residues" evidence="1">
    <location>
        <begin position="174"/>
        <end position="188"/>
    </location>
</feature>
<dbReference type="PANTHER" id="PTHR33164:SF99">
    <property type="entry name" value="MARR FAMILY REGULATORY PROTEIN"/>
    <property type="match status" value="1"/>
</dbReference>
<dbReference type="GO" id="GO:0003677">
    <property type="term" value="F:DNA binding"/>
    <property type="evidence" value="ECO:0007669"/>
    <property type="project" value="UniProtKB-KW"/>
</dbReference>
<dbReference type="AlphaFoldDB" id="A0A316ERT9"/>
<feature type="region of interest" description="Disordered" evidence="1">
    <location>
        <begin position="151"/>
        <end position="188"/>
    </location>
</feature>
<reference evidence="3 4" key="1">
    <citation type="submission" date="2018-05" db="EMBL/GenBank/DDBJ databases">
        <title>Genomic Encyclopedia of Archaeal and Bacterial Type Strains, Phase II (KMG-II): from individual species to whole genera.</title>
        <authorList>
            <person name="Goeker M."/>
        </authorList>
    </citation>
    <scope>NUCLEOTIDE SEQUENCE [LARGE SCALE GENOMIC DNA]</scope>
    <source>
        <strain evidence="3 4">DSM 45184</strain>
    </source>
</reference>
<evidence type="ECO:0000313" key="3">
    <source>
        <dbReference type="EMBL" id="PWK33258.1"/>
    </source>
</evidence>
<dbReference type="Gene3D" id="1.10.10.10">
    <property type="entry name" value="Winged helix-like DNA-binding domain superfamily/Winged helix DNA-binding domain"/>
    <property type="match status" value="1"/>
</dbReference>
<dbReference type="GO" id="GO:0006950">
    <property type="term" value="P:response to stress"/>
    <property type="evidence" value="ECO:0007669"/>
    <property type="project" value="TreeGrafter"/>
</dbReference>
<organism evidence="3 4">
    <name type="scientific">Actinoplanes xinjiangensis</name>
    <dbReference type="NCBI Taxonomy" id="512350"/>
    <lineage>
        <taxon>Bacteria</taxon>
        <taxon>Bacillati</taxon>
        <taxon>Actinomycetota</taxon>
        <taxon>Actinomycetes</taxon>
        <taxon>Micromonosporales</taxon>
        <taxon>Micromonosporaceae</taxon>
        <taxon>Actinoplanes</taxon>
    </lineage>
</organism>
<name>A0A316ERT9_9ACTN</name>
<dbReference type="InterPro" id="IPR039422">
    <property type="entry name" value="MarR/SlyA-like"/>
</dbReference>
<dbReference type="PROSITE" id="PS50995">
    <property type="entry name" value="HTH_MARR_2"/>
    <property type="match status" value="1"/>
</dbReference>
<gene>
    <name evidence="3" type="ORF">BC793_12848</name>
</gene>
<dbReference type="Proteomes" id="UP000245697">
    <property type="component" value="Unassembled WGS sequence"/>
</dbReference>
<feature type="domain" description="HTH marR-type" evidence="2">
    <location>
        <begin position="17"/>
        <end position="152"/>
    </location>
</feature>
<sequence>MELSSLECPSKLGAVGSEASTYRLLRLVHAMDGATNTAILDVLGELKLTHALADALWQLDPALPAPTMRQMAARLQCDPSTVTFLADRLEQLGYTTREAAAGDRRAKALHLTTDGRTARERLVHAATTRTPLARLTSTEQDQLHHLLTRAMTDRDGTPTSPGGEVAGPLVDQLDDVRHPGRAEGHGVA</sequence>
<evidence type="ECO:0000256" key="1">
    <source>
        <dbReference type="SAM" id="MobiDB-lite"/>
    </source>
</evidence>
<evidence type="ECO:0000259" key="2">
    <source>
        <dbReference type="PROSITE" id="PS50995"/>
    </source>
</evidence>
<dbReference type="PANTHER" id="PTHR33164">
    <property type="entry name" value="TRANSCRIPTIONAL REGULATOR, MARR FAMILY"/>
    <property type="match status" value="1"/>
</dbReference>
<dbReference type="InterPro" id="IPR036390">
    <property type="entry name" value="WH_DNA-bd_sf"/>
</dbReference>
<accession>A0A316ERT9</accession>
<dbReference type="GO" id="GO:0003700">
    <property type="term" value="F:DNA-binding transcription factor activity"/>
    <property type="evidence" value="ECO:0007669"/>
    <property type="project" value="InterPro"/>
</dbReference>
<proteinExistence type="predicted"/>
<evidence type="ECO:0000313" key="4">
    <source>
        <dbReference type="Proteomes" id="UP000245697"/>
    </source>
</evidence>
<dbReference type="InterPro" id="IPR000835">
    <property type="entry name" value="HTH_MarR-typ"/>
</dbReference>
<dbReference type="SMART" id="SM00347">
    <property type="entry name" value="HTH_MARR"/>
    <property type="match status" value="1"/>
</dbReference>